<feature type="transmembrane region" description="Helical" evidence="2">
    <location>
        <begin position="127"/>
        <end position="150"/>
    </location>
</feature>
<dbReference type="Proteomes" id="UP001357223">
    <property type="component" value="Chromosome"/>
</dbReference>
<evidence type="ECO:0000256" key="1">
    <source>
        <dbReference type="SAM" id="Coils"/>
    </source>
</evidence>
<evidence type="ECO:0000313" key="4">
    <source>
        <dbReference type="EMBL" id="WVX83595.1"/>
    </source>
</evidence>
<gene>
    <name evidence="4" type="ORF">R4Z09_11685</name>
</gene>
<keyword evidence="5" id="KW-1185">Reference proteome</keyword>
<evidence type="ECO:0000256" key="2">
    <source>
        <dbReference type="SAM" id="Phobius"/>
    </source>
</evidence>
<feature type="coiled-coil region" evidence="1">
    <location>
        <begin position="82"/>
        <end position="109"/>
    </location>
</feature>
<reference evidence="4 5" key="1">
    <citation type="submission" date="2023-10" db="EMBL/GenBank/DDBJ databases">
        <title>Niallia locisalis sp.nov. isolated from a salt pond sample.</title>
        <authorList>
            <person name="Li X.-J."/>
            <person name="Dong L."/>
        </authorList>
    </citation>
    <scope>NUCLEOTIDE SEQUENCE [LARGE SCALE GENOMIC DNA]</scope>
    <source>
        <strain evidence="4 5">DSM 29761</strain>
    </source>
</reference>
<keyword evidence="2" id="KW-1133">Transmembrane helix</keyword>
<dbReference type="RefSeq" id="WP_338452478.1">
    <property type="nucleotide sequence ID" value="NZ_CP137640.1"/>
</dbReference>
<keyword evidence="1" id="KW-0175">Coiled coil</keyword>
<evidence type="ECO:0000259" key="3">
    <source>
        <dbReference type="Pfam" id="PF19658"/>
    </source>
</evidence>
<evidence type="ECO:0000313" key="5">
    <source>
        <dbReference type="Proteomes" id="UP001357223"/>
    </source>
</evidence>
<dbReference type="InterPro" id="IPR046159">
    <property type="entry name" value="DUF6161"/>
</dbReference>
<sequence>MSGVNFNDKEMLTGVFYGFALENPEVSNTLTDDEKDARQGSIDSLQELVNQTMAGISDETQRVKELSGVETTKIQEVQATFKTETDKLLTDAEVKIKELEDLYTEKLRLSAPAEYWKTNKSSYQKTGLIWTGLAILITAAFLGVISNLIFKIEKQESVLKAVKTVNFDTLKFGILITVFISVGIFLVNFLIKLAISAFHLSRDANERLQLTHLYLALLNEKGVTTEERSIVLQSLFSRADTGLLKGDSSPTIPDNGLVNKKDQLRSFLCL</sequence>
<feature type="domain" description="DUF6161" evidence="3">
    <location>
        <begin position="45"/>
        <end position="250"/>
    </location>
</feature>
<name>A0ABZ2CIS3_9BACI</name>
<accession>A0ABZ2CIS3</accession>
<keyword evidence="2" id="KW-0812">Transmembrane</keyword>
<dbReference type="EMBL" id="CP137640">
    <property type="protein sequence ID" value="WVX83595.1"/>
    <property type="molecule type" value="Genomic_DNA"/>
</dbReference>
<proteinExistence type="predicted"/>
<organism evidence="4 5">
    <name type="scientific">Niallia oryzisoli</name>
    <dbReference type="NCBI Taxonomy" id="1737571"/>
    <lineage>
        <taxon>Bacteria</taxon>
        <taxon>Bacillati</taxon>
        <taxon>Bacillota</taxon>
        <taxon>Bacilli</taxon>
        <taxon>Bacillales</taxon>
        <taxon>Bacillaceae</taxon>
        <taxon>Niallia</taxon>
    </lineage>
</organism>
<protein>
    <submittedName>
        <fullName evidence="4">DUF6161 domain-containing protein</fullName>
    </submittedName>
</protein>
<feature type="transmembrane region" description="Helical" evidence="2">
    <location>
        <begin position="170"/>
        <end position="191"/>
    </location>
</feature>
<dbReference type="Pfam" id="PF19658">
    <property type="entry name" value="DUF6161"/>
    <property type="match status" value="1"/>
</dbReference>
<keyword evidence="2" id="KW-0472">Membrane</keyword>